<feature type="transmembrane region" description="Helical" evidence="1">
    <location>
        <begin position="238"/>
        <end position="257"/>
    </location>
</feature>
<feature type="transmembrane region" description="Helical" evidence="1">
    <location>
        <begin position="118"/>
        <end position="141"/>
    </location>
</feature>
<dbReference type="PANTHER" id="PTHR36832">
    <property type="entry name" value="SLR1174 PROTEIN-RELATED"/>
    <property type="match status" value="1"/>
</dbReference>
<protein>
    <submittedName>
        <fullName evidence="2">ABC transporter permease</fullName>
    </submittedName>
</protein>
<dbReference type="Pfam" id="PF06182">
    <property type="entry name" value="ABC2_membrane_6"/>
    <property type="match status" value="1"/>
</dbReference>
<dbReference type="AlphaFoldDB" id="A0A9W6GCJ8"/>
<keyword evidence="1" id="KW-0812">Transmembrane</keyword>
<gene>
    <name evidence="2" type="ORF">GALLR39Z86_41330</name>
</gene>
<name>A0A9W6GCJ8_9ACTN</name>
<dbReference type="Proteomes" id="UP001144313">
    <property type="component" value="Unassembled WGS sequence"/>
</dbReference>
<comment type="caution">
    <text evidence="2">The sequence shown here is derived from an EMBL/GenBank/DDBJ whole genome shotgun (WGS) entry which is preliminary data.</text>
</comment>
<dbReference type="PANTHER" id="PTHR36832:SF2">
    <property type="entry name" value="INTEGRAL MEMBRANE PROTEIN"/>
    <property type="match status" value="1"/>
</dbReference>
<feature type="transmembrane region" description="Helical" evidence="1">
    <location>
        <begin position="193"/>
        <end position="218"/>
    </location>
</feature>
<feature type="transmembrane region" description="Helical" evidence="1">
    <location>
        <begin position="147"/>
        <end position="172"/>
    </location>
</feature>
<keyword evidence="1" id="KW-0472">Membrane</keyword>
<evidence type="ECO:0000313" key="2">
    <source>
        <dbReference type="EMBL" id="GLI44283.1"/>
    </source>
</evidence>
<evidence type="ECO:0000256" key="1">
    <source>
        <dbReference type="SAM" id="Phobius"/>
    </source>
</evidence>
<reference evidence="2" key="1">
    <citation type="submission" date="2022-12" db="EMBL/GenBank/DDBJ databases">
        <title>Reference genome sequencing for broad-spectrum identification of bacterial and archaeal isolates by mass spectrometry.</title>
        <authorList>
            <person name="Sekiguchi Y."/>
            <person name="Tourlousse D.M."/>
        </authorList>
    </citation>
    <scope>NUCLEOTIDE SEQUENCE</scope>
    <source>
        <strain evidence="2">LLR39Z86</strain>
    </source>
</reference>
<sequence>MPLTAIPVRARPGALSVELALAVVALKRRLAYRMNWIFGVVLGGGELLVSLTLWGTILAEQGSVAGYDWDAMRTYYVIGFVTATFIFGGSDTAQRILDGSVAIDLLKPLDFQRARAAEFYGGLAGSLPTMIVGLTIALIFFTPLPPASFAAGLLTLVSIALIAPIAFSVVYLSTMLCFWTRSYHGIMWARQTVVAFFSGAMVPLAIMPGPLQVVAWCLPFVHFTTTPSQIYLGRVDALGALGLIAAQLAWVFALWFLGRWLWSRAVRAVTIHGG</sequence>
<accession>A0A9W6GCJ8</accession>
<feature type="transmembrane region" description="Helical" evidence="1">
    <location>
        <begin position="36"/>
        <end position="55"/>
    </location>
</feature>
<organism evidence="2 3">
    <name type="scientific">Glycomyces algeriensis</name>
    <dbReference type="NCBI Taxonomy" id="256037"/>
    <lineage>
        <taxon>Bacteria</taxon>
        <taxon>Bacillati</taxon>
        <taxon>Actinomycetota</taxon>
        <taxon>Actinomycetes</taxon>
        <taxon>Glycomycetales</taxon>
        <taxon>Glycomycetaceae</taxon>
        <taxon>Glycomyces</taxon>
    </lineage>
</organism>
<dbReference type="EMBL" id="BSDT01000001">
    <property type="protein sequence ID" value="GLI44283.1"/>
    <property type="molecule type" value="Genomic_DNA"/>
</dbReference>
<dbReference type="InterPro" id="IPR010390">
    <property type="entry name" value="ABC-2_transporter-like"/>
</dbReference>
<evidence type="ECO:0000313" key="3">
    <source>
        <dbReference type="Proteomes" id="UP001144313"/>
    </source>
</evidence>
<proteinExistence type="predicted"/>
<keyword evidence="1" id="KW-1133">Transmembrane helix</keyword>
<feature type="transmembrane region" description="Helical" evidence="1">
    <location>
        <begin position="75"/>
        <end position="97"/>
    </location>
</feature>
<keyword evidence="3" id="KW-1185">Reference proteome</keyword>